<accession>A0A7C9AZ91</accession>
<proteinExistence type="predicted"/>
<dbReference type="PROSITE" id="PS00518">
    <property type="entry name" value="ZF_RING_1"/>
    <property type="match status" value="1"/>
</dbReference>
<dbReference type="GO" id="GO:0008270">
    <property type="term" value="F:zinc ion binding"/>
    <property type="evidence" value="ECO:0007669"/>
    <property type="project" value="UniProtKB-KW"/>
</dbReference>
<dbReference type="Gene3D" id="3.30.40.10">
    <property type="entry name" value="Zinc/RING finger domain, C3HC4 (zinc finger)"/>
    <property type="match status" value="1"/>
</dbReference>
<dbReference type="GO" id="GO:0140082">
    <property type="term" value="F:SUMO-ubiquitin ligase activity"/>
    <property type="evidence" value="ECO:0007669"/>
    <property type="project" value="TreeGrafter"/>
</dbReference>
<dbReference type="AlphaFoldDB" id="A0A7C9AZ91"/>
<dbReference type="InterPro" id="IPR013083">
    <property type="entry name" value="Znf_RING/FYVE/PHD"/>
</dbReference>
<dbReference type="Pfam" id="PF13923">
    <property type="entry name" value="zf-C3HC4_2"/>
    <property type="match status" value="1"/>
</dbReference>
<evidence type="ECO:0000313" key="6">
    <source>
        <dbReference type="EMBL" id="MBA4680518.1"/>
    </source>
</evidence>
<dbReference type="GO" id="GO:0033768">
    <property type="term" value="C:SUMO-targeted ubiquitin ligase complex"/>
    <property type="evidence" value="ECO:0007669"/>
    <property type="project" value="TreeGrafter"/>
</dbReference>
<name>A0A7C9AZ91_OPUST</name>
<evidence type="ECO:0000256" key="2">
    <source>
        <dbReference type="ARBA" id="ARBA00022771"/>
    </source>
</evidence>
<dbReference type="PANTHER" id="PTHR47094:SF1">
    <property type="entry name" value="RING-TYPE E3 UBIQUITIN TRANSFERASE"/>
    <property type="match status" value="1"/>
</dbReference>
<dbReference type="InterPro" id="IPR017907">
    <property type="entry name" value="Znf_RING_CS"/>
</dbReference>
<evidence type="ECO:0000256" key="1">
    <source>
        <dbReference type="ARBA" id="ARBA00022723"/>
    </source>
</evidence>
<dbReference type="GO" id="GO:0006511">
    <property type="term" value="P:ubiquitin-dependent protein catabolic process"/>
    <property type="evidence" value="ECO:0007669"/>
    <property type="project" value="TreeGrafter"/>
</dbReference>
<organism evidence="6">
    <name type="scientific">Opuntia streptacantha</name>
    <name type="common">Prickly pear cactus</name>
    <name type="synonym">Opuntia cardona</name>
    <dbReference type="NCBI Taxonomy" id="393608"/>
    <lineage>
        <taxon>Eukaryota</taxon>
        <taxon>Viridiplantae</taxon>
        <taxon>Streptophyta</taxon>
        <taxon>Embryophyta</taxon>
        <taxon>Tracheophyta</taxon>
        <taxon>Spermatophyta</taxon>
        <taxon>Magnoliopsida</taxon>
        <taxon>eudicotyledons</taxon>
        <taxon>Gunneridae</taxon>
        <taxon>Pentapetalae</taxon>
        <taxon>Caryophyllales</taxon>
        <taxon>Cactineae</taxon>
        <taxon>Cactaceae</taxon>
        <taxon>Opuntioideae</taxon>
        <taxon>Opuntia</taxon>
    </lineage>
</organism>
<dbReference type="SMART" id="SM00184">
    <property type="entry name" value="RING"/>
    <property type="match status" value="1"/>
</dbReference>
<dbReference type="PROSITE" id="PS50089">
    <property type="entry name" value="ZF_RING_2"/>
    <property type="match status" value="1"/>
</dbReference>
<reference evidence="6" key="1">
    <citation type="journal article" date="2013" name="J. Plant Res.">
        <title>Effect of fungi and light on seed germination of three Opuntia species from semiarid lands of central Mexico.</title>
        <authorList>
            <person name="Delgado-Sanchez P."/>
            <person name="Jimenez-Bremont J.F."/>
            <person name="Guerrero-Gonzalez Mde L."/>
            <person name="Flores J."/>
        </authorList>
    </citation>
    <scope>NUCLEOTIDE SEQUENCE</scope>
    <source>
        <tissue evidence="6">Cladode</tissue>
    </source>
</reference>
<evidence type="ECO:0000256" key="4">
    <source>
        <dbReference type="PROSITE-ProRule" id="PRU00175"/>
    </source>
</evidence>
<dbReference type="EMBL" id="GISG01287507">
    <property type="protein sequence ID" value="MBA4680518.1"/>
    <property type="molecule type" value="Transcribed_RNA"/>
</dbReference>
<dbReference type="InterPro" id="IPR049627">
    <property type="entry name" value="SLX8"/>
</dbReference>
<dbReference type="GO" id="GO:0061630">
    <property type="term" value="F:ubiquitin protein ligase activity"/>
    <property type="evidence" value="ECO:0007669"/>
    <property type="project" value="InterPro"/>
</dbReference>
<dbReference type="GO" id="GO:0032183">
    <property type="term" value="F:SUMO binding"/>
    <property type="evidence" value="ECO:0007669"/>
    <property type="project" value="TreeGrafter"/>
</dbReference>
<evidence type="ECO:0000256" key="3">
    <source>
        <dbReference type="ARBA" id="ARBA00022833"/>
    </source>
</evidence>
<feature type="domain" description="RING-type" evidence="5">
    <location>
        <begin position="177"/>
        <end position="215"/>
    </location>
</feature>
<dbReference type="PANTHER" id="PTHR47094">
    <property type="entry name" value="ELFLESS, ISOFORM B"/>
    <property type="match status" value="1"/>
</dbReference>
<dbReference type="InterPro" id="IPR001841">
    <property type="entry name" value="Znf_RING"/>
</dbReference>
<reference evidence="6" key="2">
    <citation type="submission" date="2020-07" db="EMBL/GenBank/DDBJ databases">
        <authorList>
            <person name="Vera ALvarez R."/>
            <person name="Arias-Moreno D.M."/>
            <person name="Jimenez-Jacinto V."/>
            <person name="Jimenez-Bremont J.F."/>
            <person name="Swaminathan K."/>
            <person name="Moose S.P."/>
            <person name="Guerrero-Gonzalez M.L."/>
            <person name="Marino-Ramirez L."/>
            <person name="Landsman D."/>
            <person name="Rodriguez-Kessler M."/>
            <person name="Delgado-Sanchez P."/>
        </authorList>
    </citation>
    <scope>NUCLEOTIDE SEQUENCE</scope>
    <source>
        <tissue evidence="6">Cladode</tissue>
    </source>
</reference>
<keyword evidence="3" id="KW-0862">Zinc</keyword>
<sequence>MSARVSLGAPLKGPVCSSQLRKMVLDVDLNAPPYENCNEVGTSSHASAVLGVPSVQPGAPPQPIAIDVDSIDDDVILSSPRAFAEAKNNSRRARDRSNLVDVDVELVESAARHVTNNRNKRQRVMTNQPIINCELYVNLEGNVVSGNGTFMARQSKCAVPLQPPPPPPPPPEPTFSCPVCMGPLVEEMSTKCGHIFCKACIKQAIAAQGKCPTCRRRVTMKDTIRIYLPATSLT</sequence>
<dbReference type="SUPFAM" id="SSF57850">
    <property type="entry name" value="RING/U-box"/>
    <property type="match status" value="1"/>
</dbReference>
<protein>
    <recommendedName>
        <fullName evidence="5">RING-type domain-containing protein</fullName>
    </recommendedName>
</protein>
<keyword evidence="2 4" id="KW-0863">Zinc-finger</keyword>
<keyword evidence="1" id="KW-0479">Metal-binding</keyword>
<evidence type="ECO:0000259" key="5">
    <source>
        <dbReference type="PROSITE" id="PS50089"/>
    </source>
</evidence>